<reference evidence="1" key="1">
    <citation type="submission" date="2014-11" db="EMBL/GenBank/DDBJ databases">
        <authorList>
            <person name="Amaro Gonzalez C."/>
        </authorList>
    </citation>
    <scope>NUCLEOTIDE SEQUENCE</scope>
</reference>
<reference evidence="1" key="2">
    <citation type="journal article" date="2015" name="Fish Shellfish Immunol.">
        <title>Early steps in the European eel (Anguilla anguilla)-Vibrio vulnificus interaction in the gills: Role of the RtxA13 toxin.</title>
        <authorList>
            <person name="Callol A."/>
            <person name="Pajuelo D."/>
            <person name="Ebbesson L."/>
            <person name="Teles M."/>
            <person name="MacKenzie S."/>
            <person name="Amaro C."/>
        </authorList>
    </citation>
    <scope>NUCLEOTIDE SEQUENCE</scope>
</reference>
<evidence type="ECO:0000313" key="1">
    <source>
        <dbReference type="EMBL" id="JAH30267.1"/>
    </source>
</evidence>
<name>A0A0E9RN89_ANGAN</name>
<accession>A0A0E9RN89</accession>
<dbReference type="EMBL" id="GBXM01078310">
    <property type="protein sequence ID" value="JAH30267.1"/>
    <property type="molecule type" value="Transcribed_RNA"/>
</dbReference>
<organism evidence="1">
    <name type="scientific">Anguilla anguilla</name>
    <name type="common">European freshwater eel</name>
    <name type="synonym">Muraena anguilla</name>
    <dbReference type="NCBI Taxonomy" id="7936"/>
    <lineage>
        <taxon>Eukaryota</taxon>
        <taxon>Metazoa</taxon>
        <taxon>Chordata</taxon>
        <taxon>Craniata</taxon>
        <taxon>Vertebrata</taxon>
        <taxon>Euteleostomi</taxon>
        <taxon>Actinopterygii</taxon>
        <taxon>Neopterygii</taxon>
        <taxon>Teleostei</taxon>
        <taxon>Anguilliformes</taxon>
        <taxon>Anguillidae</taxon>
        <taxon>Anguilla</taxon>
    </lineage>
</organism>
<sequence length="71" mass="8289">MRSLYFVLKKVEIVLKIMQKIKKTHFQDSCLICPEVLVNLSRSPSGVNPFLPRLLGHREMKVLWQQNSHAN</sequence>
<dbReference type="AlphaFoldDB" id="A0A0E9RN89"/>
<protein>
    <submittedName>
        <fullName evidence="1">Uncharacterized protein</fullName>
    </submittedName>
</protein>
<proteinExistence type="predicted"/>